<dbReference type="SMART" id="SM00421">
    <property type="entry name" value="HTH_LUXR"/>
    <property type="match status" value="1"/>
</dbReference>
<accession>A0AAV4ZR11</accession>
<dbReference type="EMBL" id="BPQO01000022">
    <property type="protein sequence ID" value="GJD90922.1"/>
    <property type="molecule type" value="Genomic_DNA"/>
</dbReference>
<dbReference type="InterPro" id="IPR036388">
    <property type="entry name" value="WH-like_DNA-bd_sf"/>
</dbReference>
<dbReference type="InterPro" id="IPR005143">
    <property type="entry name" value="TF_LuxR_autoind-bd_dom"/>
</dbReference>
<keyword evidence="6" id="KW-1185">Reference proteome</keyword>
<evidence type="ECO:0000313" key="6">
    <source>
        <dbReference type="Proteomes" id="UP001055247"/>
    </source>
</evidence>
<dbReference type="AlphaFoldDB" id="A0AAV4ZR11"/>
<dbReference type="InterPro" id="IPR036693">
    <property type="entry name" value="TF_LuxR_autoind-bd_dom_sf"/>
</dbReference>
<sequence length="264" mass="28834">MSSLLLQDLDDAMTAVEGAGSIQALGDIMQSAVGKAGFESFTFVNGATVASTSESILMTVSKEWQSTYFAEGFLDVDPCVKRALTSNSPFMWSDIVLPEPDGPRLSGSRRTMDAARDHGYLDGLVLPLHLVDAKGSPYRSLCSFYWKENELLLPDVSRRYGHYFRMMALLWEQKLQDLSPGLSTLNVGNFAIIENARSTKALSGRERDVLSWAARGKTASETATILGLSIETVQHHLKKAQQKLTAANKTHAVAIAVHRGIVSL</sequence>
<evidence type="ECO:0000259" key="4">
    <source>
        <dbReference type="PROSITE" id="PS50043"/>
    </source>
</evidence>
<dbReference type="PRINTS" id="PR00038">
    <property type="entry name" value="HTHLUXR"/>
</dbReference>
<dbReference type="SUPFAM" id="SSF75516">
    <property type="entry name" value="Pheromone-binding domain of LuxR-like quorum-sensing transcription factors"/>
    <property type="match status" value="1"/>
</dbReference>
<evidence type="ECO:0000256" key="1">
    <source>
        <dbReference type="ARBA" id="ARBA00023015"/>
    </source>
</evidence>
<evidence type="ECO:0000256" key="3">
    <source>
        <dbReference type="ARBA" id="ARBA00023163"/>
    </source>
</evidence>
<feature type="domain" description="HTH luxR-type" evidence="4">
    <location>
        <begin position="195"/>
        <end position="260"/>
    </location>
</feature>
<dbReference type="GO" id="GO:0003677">
    <property type="term" value="F:DNA binding"/>
    <property type="evidence" value="ECO:0007669"/>
    <property type="project" value="UniProtKB-KW"/>
</dbReference>
<evidence type="ECO:0000313" key="5">
    <source>
        <dbReference type="EMBL" id="GJD90922.1"/>
    </source>
</evidence>
<dbReference type="SUPFAM" id="SSF46894">
    <property type="entry name" value="C-terminal effector domain of the bipartite response regulators"/>
    <property type="match status" value="1"/>
</dbReference>
<dbReference type="Proteomes" id="UP001055247">
    <property type="component" value="Unassembled WGS sequence"/>
</dbReference>
<gene>
    <name evidence="5" type="primary">rpaR_2</name>
    <name evidence="5" type="ORF">BHAOGJBA_4466</name>
</gene>
<dbReference type="PANTHER" id="PTHR44688:SF16">
    <property type="entry name" value="DNA-BINDING TRANSCRIPTIONAL ACTIVATOR DEVR_DOSR"/>
    <property type="match status" value="1"/>
</dbReference>
<dbReference type="Pfam" id="PF03472">
    <property type="entry name" value="Autoind_bind"/>
    <property type="match status" value="1"/>
</dbReference>
<reference evidence="5" key="2">
    <citation type="submission" date="2021-08" db="EMBL/GenBank/DDBJ databases">
        <authorList>
            <person name="Tani A."/>
            <person name="Ola A."/>
            <person name="Ogura Y."/>
            <person name="Katsura K."/>
            <person name="Hayashi T."/>
        </authorList>
    </citation>
    <scope>NUCLEOTIDE SEQUENCE</scope>
    <source>
        <strain evidence="5">DSM 16372</strain>
    </source>
</reference>
<protein>
    <submittedName>
        <fullName evidence="5">HTH-type quorum sensing-dependent transcriptional regulator RpaR</fullName>
    </submittedName>
</protein>
<name>A0AAV4ZR11_9HYPH</name>
<keyword evidence="3" id="KW-0804">Transcription</keyword>
<dbReference type="Gene3D" id="3.30.450.80">
    <property type="entry name" value="Transcription factor LuxR-like, autoinducer-binding domain"/>
    <property type="match status" value="1"/>
</dbReference>
<comment type="caution">
    <text evidence="5">The sequence shown here is derived from an EMBL/GenBank/DDBJ whole genome shotgun (WGS) entry which is preliminary data.</text>
</comment>
<keyword evidence="2" id="KW-0238">DNA-binding</keyword>
<dbReference type="InterPro" id="IPR016032">
    <property type="entry name" value="Sig_transdc_resp-reg_C-effctor"/>
</dbReference>
<organism evidence="5 6">
    <name type="scientific">Methylobacterium hispanicum</name>
    <dbReference type="NCBI Taxonomy" id="270350"/>
    <lineage>
        <taxon>Bacteria</taxon>
        <taxon>Pseudomonadati</taxon>
        <taxon>Pseudomonadota</taxon>
        <taxon>Alphaproteobacteria</taxon>
        <taxon>Hyphomicrobiales</taxon>
        <taxon>Methylobacteriaceae</taxon>
        <taxon>Methylobacterium</taxon>
    </lineage>
</organism>
<dbReference type="Pfam" id="PF00196">
    <property type="entry name" value="GerE"/>
    <property type="match status" value="1"/>
</dbReference>
<dbReference type="InterPro" id="IPR000792">
    <property type="entry name" value="Tscrpt_reg_LuxR_C"/>
</dbReference>
<reference evidence="5" key="1">
    <citation type="journal article" date="2016" name="Front. Microbiol.">
        <title>Genome Sequence of the Piezophilic, Mesophilic Sulfate-Reducing Bacterium Desulfovibrio indicus J2T.</title>
        <authorList>
            <person name="Cao J."/>
            <person name="Maignien L."/>
            <person name="Shao Z."/>
            <person name="Alain K."/>
            <person name="Jebbar M."/>
        </authorList>
    </citation>
    <scope>NUCLEOTIDE SEQUENCE</scope>
    <source>
        <strain evidence="5">DSM 16372</strain>
    </source>
</reference>
<dbReference type="GO" id="GO:0006355">
    <property type="term" value="P:regulation of DNA-templated transcription"/>
    <property type="evidence" value="ECO:0007669"/>
    <property type="project" value="InterPro"/>
</dbReference>
<dbReference type="Gene3D" id="1.10.10.10">
    <property type="entry name" value="Winged helix-like DNA-binding domain superfamily/Winged helix DNA-binding domain"/>
    <property type="match status" value="1"/>
</dbReference>
<proteinExistence type="predicted"/>
<evidence type="ECO:0000256" key="2">
    <source>
        <dbReference type="ARBA" id="ARBA00023125"/>
    </source>
</evidence>
<dbReference type="PROSITE" id="PS50043">
    <property type="entry name" value="HTH_LUXR_2"/>
    <property type="match status" value="1"/>
</dbReference>
<dbReference type="PANTHER" id="PTHR44688">
    <property type="entry name" value="DNA-BINDING TRANSCRIPTIONAL ACTIVATOR DEVR_DOSR"/>
    <property type="match status" value="1"/>
</dbReference>
<dbReference type="CDD" id="cd06170">
    <property type="entry name" value="LuxR_C_like"/>
    <property type="match status" value="1"/>
</dbReference>
<keyword evidence="1" id="KW-0805">Transcription regulation</keyword>